<protein>
    <submittedName>
        <fullName evidence="1">Uncharacterized protein</fullName>
    </submittedName>
</protein>
<proteinExistence type="predicted"/>
<organism evidence="1">
    <name type="scientific">marine sediment metagenome</name>
    <dbReference type="NCBI Taxonomy" id="412755"/>
    <lineage>
        <taxon>unclassified sequences</taxon>
        <taxon>metagenomes</taxon>
        <taxon>ecological metagenomes</taxon>
    </lineage>
</organism>
<gene>
    <name evidence="1" type="ORF">S03H2_54604</name>
</gene>
<comment type="caution">
    <text evidence="1">The sequence shown here is derived from an EMBL/GenBank/DDBJ whole genome shotgun (WGS) entry which is preliminary data.</text>
</comment>
<evidence type="ECO:0000313" key="1">
    <source>
        <dbReference type="EMBL" id="GAH67996.1"/>
    </source>
</evidence>
<accession>X1HCW5</accession>
<sequence length="125" mass="13872">MSMKKILMGVGVFAWLLSPAAAFSQAEEKVQPADVLQQIIQLAVKNNPILESQRSLINTIQQMPEPGAGFINLEELQSSSRRVGEEGMGTPLLSLSEVIQVETFVQRKLDREKTLAEAEQTYENL</sequence>
<dbReference type="EMBL" id="BARU01034819">
    <property type="protein sequence ID" value="GAH67996.1"/>
    <property type="molecule type" value="Genomic_DNA"/>
</dbReference>
<name>X1HCW5_9ZZZZ</name>
<reference evidence="1" key="1">
    <citation type="journal article" date="2014" name="Front. Microbiol.">
        <title>High frequency of phylogenetically diverse reductive dehalogenase-homologous genes in deep subseafloor sedimentary metagenomes.</title>
        <authorList>
            <person name="Kawai M."/>
            <person name="Futagami T."/>
            <person name="Toyoda A."/>
            <person name="Takaki Y."/>
            <person name="Nishi S."/>
            <person name="Hori S."/>
            <person name="Arai W."/>
            <person name="Tsubouchi T."/>
            <person name="Morono Y."/>
            <person name="Uchiyama I."/>
            <person name="Ito T."/>
            <person name="Fujiyama A."/>
            <person name="Inagaki F."/>
            <person name="Takami H."/>
        </authorList>
    </citation>
    <scope>NUCLEOTIDE SEQUENCE</scope>
    <source>
        <strain evidence="1">Expedition CK06-06</strain>
    </source>
</reference>
<feature type="non-terminal residue" evidence="1">
    <location>
        <position position="125"/>
    </location>
</feature>
<dbReference type="AlphaFoldDB" id="X1HCW5"/>